<dbReference type="STRING" id="28045.AWB95_18775"/>
<evidence type="ECO:0000313" key="4">
    <source>
        <dbReference type="EMBL" id="PIB78343.1"/>
    </source>
</evidence>
<dbReference type="InterPro" id="IPR011251">
    <property type="entry name" value="Luciferase-like_dom"/>
</dbReference>
<dbReference type="Pfam" id="PF00296">
    <property type="entry name" value="Bac_luciferase"/>
    <property type="match status" value="1"/>
</dbReference>
<reference evidence="4 6" key="2">
    <citation type="journal article" date="2017" name="Infect. Genet. Evol.">
        <title>The new phylogeny of the genus Mycobacterium: The old and the news.</title>
        <authorList>
            <person name="Tortoli E."/>
            <person name="Fedrizzi T."/>
            <person name="Meehan C.J."/>
            <person name="Trovato A."/>
            <person name="Grottola A."/>
            <person name="Giacobazzi E."/>
            <person name="Serpini G.F."/>
            <person name="Tagliazucchi S."/>
            <person name="Fabio A."/>
            <person name="Bettua C."/>
            <person name="Bertorelli R."/>
            <person name="Frascaro F."/>
            <person name="De Sanctis V."/>
            <person name="Pecorari M."/>
            <person name="Jousson O."/>
            <person name="Segata N."/>
            <person name="Cirillo D.M."/>
        </authorList>
    </citation>
    <scope>NUCLEOTIDE SEQUENCE [LARGE SCALE GENOMIC DNA]</scope>
    <source>
        <strain evidence="4 6">NCTC 12882</strain>
    </source>
</reference>
<evidence type="ECO:0000313" key="3">
    <source>
        <dbReference type="EMBL" id="ORV08584.1"/>
    </source>
</evidence>
<dbReference type="Proteomes" id="UP000230971">
    <property type="component" value="Unassembled WGS sequence"/>
</dbReference>
<feature type="domain" description="Luciferase-like" evidence="2">
    <location>
        <begin position="22"/>
        <end position="179"/>
    </location>
</feature>
<evidence type="ECO:0000256" key="1">
    <source>
        <dbReference type="ARBA" id="ARBA00023002"/>
    </source>
</evidence>
<evidence type="ECO:0000259" key="2">
    <source>
        <dbReference type="Pfam" id="PF00296"/>
    </source>
</evidence>
<comment type="caution">
    <text evidence="3">The sequence shown here is derived from an EMBL/GenBank/DDBJ whole genome shotgun (WGS) entry which is preliminary data.</text>
</comment>
<protein>
    <submittedName>
        <fullName evidence="4">LLM class flavin-dependent oxidoreductase</fullName>
    </submittedName>
</protein>
<organism evidence="3 5">
    <name type="scientific">Mycobacterium celatum</name>
    <dbReference type="NCBI Taxonomy" id="28045"/>
    <lineage>
        <taxon>Bacteria</taxon>
        <taxon>Bacillati</taxon>
        <taxon>Actinomycetota</taxon>
        <taxon>Actinomycetes</taxon>
        <taxon>Mycobacteriales</taxon>
        <taxon>Mycobacteriaceae</taxon>
        <taxon>Mycobacterium</taxon>
    </lineage>
</organism>
<evidence type="ECO:0000313" key="5">
    <source>
        <dbReference type="Proteomes" id="UP000193907"/>
    </source>
</evidence>
<keyword evidence="5" id="KW-1185">Reference proteome</keyword>
<dbReference type="PANTHER" id="PTHR43244">
    <property type="match status" value="1"/>
</dbReference>
<accession>A0A1X1RLC9</accession>
<dbReference type="PANTHER" id="PTHR43244:SF1">
    <property type="entry name" value="5,10-METHYLENETETRAHYDROMETHANOPTERIN REDUCTASE"/>
    <property type="match status" value="1"/>
</dbReference>
<dbReference type="CDD" id="cd01097">
    <property type="entry name" value="Tetrahydromethanopterin_reductase"/>
    <property type="match status" value="1"/>
</dbReference>
<dbReference type="OrthoDB" id="4760590at2"/>
<dbReference type="Gene3D" id="3.20.20.30">
    <property type="entry name" value="Luciferase-like domain"/>
    <property type="match status" value="1"/>
</dbReference>
<dbReference type="EMBL" id="LQOM01000044">
    <property type="protein sequence ID" value="ORV08584.1"/>
    <property type="molecule type" value="Genomic_DNA"/>
</dbReference>
<dbReference type="AlphaFoldDB" id="A0A1X1RLC9"/>
<dbReference type="RefSeq" id="WP_062538641.1">
    <property type="nucleotide sequence ID" value="NZ_BBUN01000043.1"/>
</dbReference>
<dbReference type="SUPFAM" id="SSF51679">
    <property type="entry name" value="Bacterial luciferase-like"/>
    <property type="match status" value="1"/>
</dbReference>
<dbReference type="Proteomes" id="UP000193907">
    <property type="component" value="Unassembled WGS sequence"/>
</dbReference>
<proteinExistence type="predicted"/>
<name>A0A1X1RLC9_MYCCE</name>
<gene>
    <name evidence="3" type="ORF">AWB95_18775</name>
    <name evidence="4" type="ORF">CQY23_13855</name>
</gene>
<sequence length="243" mass="25650">MKHSLGTVGVCLPVSFTSTPSTDLQRQAVARLEEAGYQATWTNEVIGKDALVQLAVLLAATERMVFGTCVANIWARPAQTMHAAAAQLAQAFPGRFVLGLGVGYPEQATSVGREFGSPLATMRDYLDRMDDPAWPPAPDVAYPRIIAANRPKMVALAGEIADGALPAMLPPESTAQVRRTIGPDKLLVVGVQADPDDPEAVATKVCEHRSAGADHVTLLLPVGSDFEAGIDQLEQLAPAVVSC</sequence>
<dbReference type="InterPro" id="IPR036661">
    <property type="entry name" value="Luciferase-like_sf"/>
</dbReference>
<dbReference type="GO" id="GO:0016705">
    <property type="term" value="F:oxidoreductase activity, acting on paired donors, with incorporation or reduction of molecular oxygen"/>
    <property type="evidence" value="ECO:0007669"/>
    <property type="project" value="InterPro"/>
</dbReference>
<reference evidence="3 5" key="1">
    <citation type="submission" date="2016-01" db="EMBL/GenBank/DDBJ databases">
        <title>The new phylogeny of the genus Mycobacterium.</title>
        <authorList>
            <person name="Tarcisio F."/>
            <person name="Conor M."/>
            <person name="Antonella G."/>
            <person name="Elisabetta G."/>
            <person name="Giulia F.S."/>
            <person name="Sara T."/>
            <person name="Anna F."/>
            <person name="Clotilde B."/>
            <person name="Roberto B."/>
            <person name="Veronica D.S."/>
            <person name="Fabio R."/>
            <person name="Monica P."/>
            <person name="Olivier J."/>
            <person name="Enrico T."/>
            <person name="Nicola S."/>
        </authorList>
    </citation>
    <scope>NUCLEOTIDE SEQUENCE [LARGE SCALE GENOMIC DNA]</scope>
    <source>
        <strain evidence="3 5">DSM 44243</strain>
    </source>
</reference>
<dbReference type="EMBL" id="PDKV01000016">
    <property type="protein sequence ID" value="PIB78343.1"/>
    <property type="molecule type" value="Genomic_DNA"/>
</dbReference>
<evidence type="ECO:0000313" key="6">
    <source>
        <dbReference type="Proteomes" id="UP000230971"/>
    </source>
</evidence>
<dbReference type="InterPro" id="IPR050564">
    <property type="entry name" value="F420-G6PD/mer"/>
</dbReference>
<keyword evidence="1" id="KW-0560">Oxidoreductase</keyword>